<dbReference type="EMBL" id="CP110437">
    <property type="protein sequence ID" value="WAQ92611.1"/>
    <property type="molecule type" value="Genomic_DNA"/>
</dbReference>
<dbReference type="RefSeq" id="XP_053028166.1">
    <property type="nucleotide sequence ID" value="XM_053164599.1"/>
</dbReference>
<reference evidence="1" key="1">
    <citation type="submission" date="2022-10" db="EMBL/GenBank/DDBJ databases">
        <title>Puccinia triticina Genome sequencing and assembly.</title>
        <authorList>
            <person name="Li C."/>
        </authorList>
    </citation>
    <scope>NUCLEOTIDE SEQUENCE</scope>
    <source>
        <strain evidence="1">Pt15</strain>
    </source>
</reference>
<keyword evidence="2" id="KW-1185">Reference proteome</keyword>
<accession>A0ABY7D5F8</accession>
<name>A0ABY7D5F8_9BASI</name>
<organism evidence="1 2">
    <name type="scientific">Puccinia triticina</name>
    <dbReference type="NCBI Taxonomy" id="208348"/>
    <lineage>
        <taxon>Eukaryota</taxon>
        <taxon>Fungi</taxon>
        <taxon>Dikarya</taxon>
        <taxon>Basidiomycota</taxon>
        <taxon>Pucciniomycotina</taxon>
        <taxon>Pucciniomycetes</taxon>
        <taxon>Pucciniales</taxon>
        <taxon>Pucciniaceae</taxon>
        <taxon>Puccinia</taxon>
    </lineage>
</organism>
<sequence>MYMTVVEAVRRNPTKYQIKIERRNGIVMIPEDSKEKYVNNAEMRPEELIKSKSDVTHQNPSQI</sequence>
<proteinExistence type="predicted"/>
<gene>
    <name evidence="1" type="ORF">PtA15_17A92</name>
</gene>
<protein>
    <submittedName>
        <fullName evidence="1">Uncharacterized protein</fullName>
    </submittedName>
</protein>
<dbReference type="Proteomes" id="UP001164743">
    <property type="component" value="Chromosome 17A"/>
</dbReference>
<dbReference type="GeneID" id="77805493"/>
<evidence type="ECO:0000313" key="1">
    <source>
        <dbReference type="EMBL" id="WAQ92611.1"/>
    </source>
</evidence>
<evidence type="ECO:0000313" key="2">
    <source>
        <dbReference type="Proteomes" id="UP001164743"/>
    </source>
</evidence>